<keyword evidence="9" id="KW-1185">Reference proteome</keyword>
<comment type="subcellular location">
    <subcellularLocation>
        <location evidence="1">Cell membrane</location>
        <topology evidence="1">Multi-pass membrane protein</topology>
    </subcellularLocation>
</comment>
<dbReference type="Pfam" id="PF08022">
    <property type="entry name" value="FAD_binding_8"/>
    <property type="match status" value="1"/>
</dbReference>
<keyword evidence="3" id="KW-0813">Transport</keyword>
<dbReference type="Gene3D" id="2.40.30.10">
    <property type="entry name" value="Translation factors"/>
    <property type="match status" value="1"/>
</dbReference>
<feature type="transmembrane region" description="Helical" evidence="6">
    <location>
        <begin position="61"/>
        <end position="82"/>
    </location>
</feature>
<keyword evidence="6" id="KW-1133">Transmembrane helix</keyword>
<dbReference type="PROSITE" id="PS51384">
    <property type="entry name" value="FAD_FR"/>
    <property type="match status" value="1"/>
</dbReference>
<gene>
    <name evidence="8" type="ORF">B0J15DRAFT_514405</name>
</gene>
<dbReference type="InterPro" id="IPR017938">
    <property type="entry name" value="Riboflavin_synthase-like_b-brl"/>
</dbReference>
<evidence type="ECO:0000256" key="1">
    <source>
        <dbReference type="ARBA" id="ARBA00004651"/>
    </source>
</evidence>
<dbReference type="SUPFAM" id="SSF63380">
    <property type="entry name" value="Riboflavin synthase domain-like"/>
    <property type="match status" value="1"/>
</dbReference>
<comment type="catalytic activity">
    <reaction evidence="5">
        <text>2 a Fe(II)-siderophore + NADP(+) + H(+) = 2 a Fe(III)-siderophore + NADPH</text>
        <dbReference type="Rhea" id="RHEA:28795"/>
        <dbReference type="Rhea" id="RHEA-COMP:11342"/>
        <dbReference type="Rhea" id="RHEA-COMP:11344"/>
        <dbReference type="ChEBI" id="CHEBI:15378"/>
        <dbReference type="ChEBI" id="CHEBI:29033"/>
        <dbReference type="ChEBI" id="CHEBI:29034"/>
        <dbReference type="ChEBI" id="CHEBI:57783"/>
        <dbReference type="ChEBI" id="CHEBI:58349"/>
        <dbReference type="EC" id="1.16.1.9"/>
    </reaction>
</comment>
<dbReference type="GO" id="GO:0052851">
    <property type="term" value="F:ferric-chelate reductase (NADPH) activity"/>
    <property type="evidence" value="ECO:0007669"/>
    <property type="project" value="UniProtKB-EC"/>
</dbReference>
<evidence type="ECO:0000313" key="8">
    <source>
        <dbReference type="EMBL" id="KAH7248314.1"/>
    </source>
</evidence>
<dbReference type="CDD" id="cd06186">
    <property type="entry name" value="NOX_Duox_like_FAD_NADP"/>
    <property type="match status" value="1"/>
</dbReference>
<dbReference type="GO" id="GO:0005886">
    <property type="term" value="C:plasma membrane"/>
    <property type="evidence" value="ECO:0007669"/>
    <property type="project" value="UniProtKB-SubCell"/>
</dbReference>
<evidence type="ECO:0000256" key="3">
    <source>
        <dbReference type="ARBA" id="ARBA00022448"/>
    </source>
</evidence>
<organism evidence="8 9">
    <name type="scientific">Fusarium solani</name>
    <name type="common">Filamentous fungus</name>
    <dbReference type="NCBI Taxonomy" id="169388"/>
    <lineage>
        <taxon>Eukaryota</taxon>
        <taxon>Fungi</taxon>
        <taxon>Dikarya</taxon>
        <taxon>Ascomycota</taxon>
        <taxon>Pezizomycotina</taxon>
        <taxon>Sordariomycetes</taxon>
        <taxon>Hypocreomycetidae</taxon>
        <taxon>Hypocreales</taxon>
        <taxon>Nectriaceae</taxon>
        <taxon>Fusarium</taxon>
        <taxon>Fusarium solani species complex</taxon>
    </lineage>
</organism>
<reference evidence="8" key="1">
    <citation type="journal article" date="2021" name="Nat. Commun.">
        <title>Genetic determinants of endophytism in the Arabidopsis root mycobiome.</title>
        <authorList>
            <person name="Mesny F."/>
            <person name="Miyauchi S."/>
            <person name="Thiergart T."/>
            <person name="Pickel B."/>
            <person name="Atanasova L."/>
            <person name="Karlsson M."/>
            <person name="Huettel B."/>
            <person name="Barry K.W."/>
            <person name="Haridas S."/>
            <person name="Chen C."/>
            <person name="Bauer D."/>
            <person name="Andreopoulos W."/>
            <person name="Pangilinan J."/>
            <person name="LaButti K."/>
            <person name="Riley R."/>
            <person name="Lipzen A."/>
            <person name="Clum A."/>
            <person name="Drula E."/>
            <person name="Henrissat B."/>
            <person name="Kohler A."/>
            <person name="Grigoriev I.V."/>
            <person name="Martin F.M."/>
            <person name="Hacquard S."/>
        </authorList>
    </citation>
    <scope>NUCLEOTIDE SEQUENCE</scope>
    <source>
        <strain evidence="8">FSSC 5 MPI-SDFR-AT-0091</strain>
    </source>
</reference>
<dbReference type="GO" id="GO:0006879">
    <property type="term" value="P:intracellular iron ion homeostasis"/>
    <property type="evidence" value="ECO:0007669"/>
    <property type="project" value="TreeGrafter"/>
</dbReference>
<keyword evidence="4" id="KW-1003">Cell membrane</keyword>
<protein>
    <recommendedName>
        <fullName evidence="2">ferric-chelate reductase (NADPH)</fullName>
        <ecNumber evidence="2">1.16.1.9</ecNumber>
    </recommendedName>
</protein>
<dbReference type="OrthoDB" id="4494341at2759"/>
<feature type="transmembrane region" description="Helical" evidence="6">
    <location>
        <begin position="88"/>
        <end position="105"/>
    </location>
</feature>
<feature type="domain" description="FAD-binding FR-type" evidence="7">
    <location>
        <begin position="140"/>
        <end position="244"/>
    </location>
</feature>
<dbReference type="Proteomes" id="UP000736672">
    <property type="component" value="Unassembled WGS sequence"/>
</dbReference>
<evidence type="ECO:0000313" key="9">
    <source>
        <dbReference type="Proteomes" id="UP000736672"/>
    </source>
</evidence>
<keyword evidence="6" id="KW-0472">Membrane</keyword>
<evidence type="ECO:0000256" key="5">
    <source>
        <dbReference type="ARBA" id="ARBA00048483"/>
    </source>
</evidence>
<dbReference type="EMBL" id="JAGTJS010000014">
    <property type="protein sequence ID" value="KAH7248314.1"/>
    <property type="molecule type" value="Genomic_DNA"/>
</dbReference>
<dbReference type="EC" id="1.16.1.9" evidence="2"/>
<name>A0A9P9GZB0_FUSSL</name>
<dbReference type="InterPro" id="IPR013112">
    <property type="entry name" value="FAD-bd_8"/>
</dbReference>
<evidence type="ECO:0000256" key="2">
    <source>
        <dbReference type="ARBA" id="ARBA00012668"/>
    </source>
</evidence>
<accession>A0A9P9GZB0</accession>
<dbReference type="InterPro" id="IPR051410">
    <property type="entry name" value="Ferric/Cupric_Reductase"/>
</dbReference>
<evidence type="ECO:0000256" key="4">
    <source>
        <dbReference type="ARBA" id="ARBA00022475"/>
    </source>
</evidence>
<feature type="transmembrane region" description="Helical" evidence="6">
    <location>
        <begin position="31"/>
        <end position="49"/>
    </location>
</feature>
<dbReference type="PANTHER" id="PTHR32361:SF26">
    <property type="entry name" value="FAD-BINDING 8 DOMAIN-CONTAINING PROTEIN-RELATED"/>
    <property type="match status" value="1"/>
</dbReference>
<keyword evidence="6" id="KW-0812">Transmembrane</keyword>
<proteinExistence type="predicted"/>
<dbReference type="InterPro" id="IPR017927">
    <property type="entry name" value="FAD-bd_FR_type"/>
</dbReference>
<evidence type="ECO:0000256" key="6">
    <source>
        <dbReference type="SAM" id="Phobius"/>
    </source>
</evidence>
<comment type="caution">
    <text evidence="8">The sequence shown here is derived from an EMBL/GenBank/DDBJ whole genome shotgun (WGS) entry which is preliminary data.</text>
</comment>
<sequence>MVLLYAGPCFSFLADILHIPLRSFKRLHSCAGLLVWLLSIFHTTVLFFTKGTPLLENNKNKWALIAISAICFLILPLHLFAIFLPYELLSLIHTKLPLLVIYCIWCHLPSEAFIPRLYILVSIGVFMLNTVLQTITTLYRNPFCFLWSRLSHQSGVVLVTIYLRKPIKVEPGQYINLWILCSPLSVFQRHPFTIVSCPTRPQSELTLFIKPRRGLTNSFLNLVKYGSTTTIAAFTGPHGRKLPTQEVYYVLLFATDFRIAAVIPYLRVLIDLHHAHKLCINRVHLVWQLSNAGIGHAAQKLLNEALEVDNSQRNYTCRMCSQKHNFHYHRAQVKVGSIPWSDVIREEATLIKNNKPLIITVSIKLRLKDILIRVINSLQTEVSLLFTEY</sequence>
<evidence type="ECO:0000259" key="7">
    <source>
        <dbReference type="PROSITE" id="PS51384"/>
    </source>
</evidence>
<dbReference type="AlphaFoldDB" id="A0A9P9GZB0"/>
<dbReference type="GO" id="GO:0006826">
    <property type="term" value="P:iron ion transport"/>
    <property type="evidence" value="ECO:0007669"/>
    <property type="project" value="TreeGrafter"/>
</dbReference>
<dbReference type="PANTHER" id="PTHR32361">
    <property type="entry name" value="FERRIC/CUPRIC REDUCTASE TRANSMEMBRANE COMPONENT"/>
    <property type="match status" value="1"/>
</dbReference>
<dbReference type="GO" id="GO:0015677">
    <property type="term" value="P:copper ion import"/>
    <property type="evidence" value="ECO:0007669"/>
    <property type="project" value="TreeGrafter"/>
</dbReference>
<feature type="transmembrane region" description="Helical" evidence="6">
    <location>
        <begin position="117"/>
        <end position="139"/>
    </location>
</feature>